<proteinExistence type="predicted"/>
<reference evidence="1 2" key="1">
    <citation type="submission" date="2016-04" db="EMBL/GenBank/DDBJ databases">
        <title>A degradative enzymes factory behind the ericoid mycorrhizal symbiosis.</title>
        <authorList>
            <consortium name="DOE Joint Genome Institute"/>
            <person name="Martino E."/>
            <person name="Morin E."/>
            <person name="Grelet G."/>
            <person name="Kuo A."/>
            <person name="Kohler A."/>
            <person name="Daghino S."/>
            <person name="Barry K."/>
            <person name="Choi C."/>
            <person name="Cichocki N."/>
            <person name="Clum A."/>
            <person name="Copeland A."/>
            <person name="Hainaut M."/>
            <person name="Haridas S."/>
            <person name="Labutti K."/>
            <person name="Lindquist E."/>
            <person name="Lipzen A."/>
            <person name="Khouja H.-R."/>
            <person name="Murat C."/>
            <person name="Ohm R."/>
            <person name="Olson A."/>
            <person name="Spatafora J."/>
            <person name="Veneault-Fourrey C."/>
            <person name="Henrissat B."/>
            <person name="Grigoriev I."/>
            <person name="Martin F."/>
            <person name="Perotto S."/>
        </authorList>
    </citation>
    <scope>NUCLEOTIDE SEQUENCE [LARGE SCALE GENOMIC DNA]</scope>
    <source>
        <strain evidence="1 2">E</strain>
    </source>
</reference>
<dbReference type="InParanoid" id="A0A2J6SVW6"/>
<dbReference type="Proteomes" id="UP000235371">
    <property type="component" value="Unassembled WGS sequence"/>
</dbReference>
<dbReference type="AlphaFoldDB" id="A0A2J6SVW6"/>
<gene>
    <name evidence="1" type="ORF">K444DRAFT_493090</name>
</gene>
<evidence type="ECO:0000313" key="2">
    <source>
        <dbReference type="Proteomes" id="UP000235371"/>
    </source>
</evidence>
<dbReference type="OrthoDB" id="2117996at2759"/>
<feature type="non-terminal residue" evidence="1">
    <location>
        <position position="1"/>
    </location>
</feature>
<name>A0A2J6SVW6_9HELO</name>
<protein>
    <submittedName>
        <fullName evidence="1">Uncharacterized protein</fullName>
    </submittedName>
</protein>
<dbReference type="RefSeq" id="XP_024731811.1">
    <property type="nucleotide sequence ID" value="XM_024873232.1"/>
</dbReference>
<evidence type="ECO:0000313" key="1">
    <source>
        <dbReference type="EMBL" id="PMD54907.1"/>
    </source>
</evidence>
<organism evidence="1 2">
    <name type="scientific">Hyaloscypha bicolor E</name>
    <dbReference type="NCBI Taxonomy" id="1095630"/>
    <lineage>
        <taxon>Eukaryota</taxon>
        <taxon>Fungi</taxon>
        <taxon>Dikarya</taxon>
        <taxon>Ascomycota</taxon>
        <taxon>Pezizomycotina</taxon>
        <taxon>Leotiomycetes</taxon>
        <taxon>Helotiales</taxon>
        <taxon>Hyaloscyphaceae</taxon>
        <taxon>Hyaloscypha</taxon>
        <taxon>Hyaloscypha bicolor</taxon>
    </lineage>
</organism>
<dbReference type="GeneID" id="36581312"/>
<accession>A0A2J6SVW6</accession>
<keyword evidence="2" id="KW-1185">Reference proteome</keyword>
<feature type="non-terminal residue" evidence="1">
    <location>
        <position position="141"/>
    </location>
</feature>
<dbReference type="EMBL" id="KZ613856">
    <property type="protein sequence ID" value="PMD54907.1"/>
    <property type="molecule type" value="Genomic_DNA"/>
</dbReference>
<dbReference type="STRING" id="1095630.A0A2J6SVW6"/>
<sequence length="141" mass="15030">NGVSDKQVANAVISWMNDTAKVTKFLNTATSFTGDEFTRQATIALNAEIDELNHKTILDTAFGQMAMIQAANDTLATQGTFQAVVDTLQSMVDSGPDTAQAQVDVINKNRCVNVLPNIDMYFAAAGSASIQAVRPTGCLEI</sequence>